<dbReference type="PANTHER" id="PTHR18964">
    <property type="entry name" value="ROK (REPRESSOR, ORF, KINASE) FAMILY"/>
    <property type="match status" value="1"/>
</dbReference>
<organism evidence="2 3">
    <name type="scientific">Mesoplasma syrphidae</name>
    <dbReference type="NCBI Taxonomy" id="225999"/>
    <lineage>
        <taxon>Bacteria</taxon>
        <taxon>Bacillati</taxon>
        <taxon>Mycoplasmatota</taxon>
        <taxon>Mollicutes</taxon>
        <taxon>Entomoplasmatales</taxon>
        <taxon>Entomoplasmataceae</taxon>
        <taxon>Mesoplasma</taxon>
    </lineage>
</organism>
<dbReference type="Proteomes" id="UP000233419">
    <property type="component" value="Chromosome"/>
</dbReference>
<dbReference type="Pfam" id="PF00480">
    <property type="entry name" value="ROK"/>
    <property type="match status" value="1"/>
</dbReference>
<dbReference type="PROSITE" id="PS01125">
    <property type="entry name" value="ROK"/>
    <property type="match status" value="1"/>
</dbReference>
<dbReference type="InterPro" id="IPR000600">
    <property type="entry name" value="ROK"/>
</dbReference>
<sequence>MRKILGIDLGGTSAKVGIVNQFGELETSFIVKNDKSNLLENLAKKTINKIEQLGYNYDIDIERIGFACPGFINHEEGIVILSGNLNLQNFDIKTAIKSLFKKQEVYILNDVNAAALGEYWTGSASRYSSGIFYWLGTGIGGAIVSENKLLSGEHGFAGEFGHGGKMQTLFKCNCGLNYCIERTCSAVSFGKTFTKLVADNNLTSIAKLFKNPNDITMEEISKVYKENNKPQEIRVLIEEIYRPLFNHMAIMIQALDPALVVIGGGGSGMGTDLLEIIEENVKPLIVKIIRDQITFDLASLENCSGIIGAAYYAINNWDY</sequence>
<proteinExistence type="inferred from homology"/>
<dbReference type="OrthoDB" id="9810372at2"/>
<accession>A0A2K9BNF6</accession>
<evidence type="ECO:0000256" key="1">
    <source>
        <dbReference type="ARBA" id="ARBA00006479"/>
    </source>
</evidence>
<evidence type="ECO:0000313" key="3">
    <source>
        <dbReference type="Proteomes" id="UP000233419"/>
    </source>
</evidence>
<dbReference type="KEGG" id="msyr:CXP39_02045"/>
<protein>
    <submittedName>
        <fullName evidence="2">ROK family protein</fullName>
    </submittedName>
</protein>
<dbReference type="SUPFAM" id="SSF53067">
    <property type="entry name" value="Actin-like ATPase domain"/>
    <property type="match status" value="1"/>
</dbReference>
<keyword evidence="3" id="KW-1185">Reference proteome</keyword>
<name>A0A2K9BNF6_9MOLU</name>
<comment type="similarity">
    <text evidence="1">Belongs to the ROK (NagC/XylR) family.</text>
</comment>
<dbReference type="PANTHER" id="PTHR18964:SF149">
    <property type="entry name" value="BIFUNCTIONAL UDP-N-ACETYLGLUCOSAMINE 2-EPIMERASE_N-ACETYLMANNOSAMINE KINASE"/>
    <property type="match status" value="1"/>
</dbReference>
<dbReference type="AlphaFoldDB" id="A0A2K9BNF6"/>
<dbReference type="RefSeq" id="WP_027048076.1">
    <property type="nucleotide sequence ID" value="NZ_CP025257.1"/>
</dbReference>
<dbReference type="InterPro" id="IPR049874">
    <property type="entry name" value="ROK_cs"/>
</dbReference>
<dbReference type="InterPro" id="IPR043129">
    <property type="entry name" value="ATPase_NBD"/>
</dbReference>
<dbReference type="EMBL" id="CP025257">
    <property type="protein sequence ID" value="AUF83573.1"/>
    <property type="molecule type" value="Genomic_DNA"/>
</dbReference>
<evidence type="ECO:0000313" key="2">
    <source>
        <dbReference type="EMBL" id="AUF83573.1"/>
    </source>
</evidence>
<reference evidence="2 3" key="1">
    <citation type="submission" date="2017-12" db="EMBL/GenBank/DDBJ databases">
        <title>Mesoplasma syrphidae YJS, Complete Genome.</title>
        <authorList>
            <person name="Knight T.F."/>
            <person name="Citino T."/>
            <person name="Rubinstein R."/>
            <person name="Neuschaefer Z."/>
        </authorList>
    </citation>
    <scope>NUCLEOTIDE SEQUENCE [LARGE SCALE GENOMIC DNA]</scope>
    <source>
        <strain evidence="2 3">YJS</strain>
    </source>
</reference>
<dbReference type="Gene3D" id="3.30.420.40">
    <property type="match status" value="2"/>
</dbReference>
<gene>
    <name evidence="2" type="ORF">CXP39_02045</name>
</gene>